<dbReference type="Gene3D" id="3.40.190.10">
    <property type="entry name" value="Periplasmic binding protein-like II"/>
    <property type="match status" value="2"/>
</dbReference>
<feature type="signal peptide" evidence="1">
    <location>
        <begin position="1"/>
        <end position="25"/>
    </location>
</feature>
<proteinExistence type="predicted"/>
<evidence type="ECO:0000256" key="1">
    <source>
        <dbReference type="SAM" id="SignalP"/>
    </source>
</evidence>
<dbReference type="Pfam" id="PF09084">
    <property type="entry name" value="NMT1"/>
    <property type="match status" value="1"/>
</dbReference>
<dbReference type="InterPro" id="IPR015168">
    <property type="entry name" value="SsuA/THI5"/>
</dbReference>
<dbReference type="GO" id="GO:0009228">
    <property type="term" value="P:thiamine biosynthetic process"/>
    <property type="evidence" value="ECO:0007669"/>
    <property type="project" value="InterPro"/>
</dbReference>
<feature type="domain" description="SsuA/THI5-like" evidence="2">
    <location>
        <begin position="75"/>
        <end position="276"/>
    </location>
</feature>
<dbReference type="STRING" id="758803.SAMN05421803_11211"/>
<dbReference type="InterPro" id="IPR027939">
    <property type="entry name" value="NMT1/THI5"/>
</dbReference>
<gene>
    <name evidence="3" type="ORF">SAMN05421803_11211</name>
</gene>
<name>A0A1M6NML2_9ACTN</name>
<dbReference type="OrthoDB" id="3565657at2"/>
<dbReference type="Proteomes" id="UP000184452">
    <property type="component" value="Unassembled WGS sequence"/>
</dbReference>
<evidence type="ECO:0000313" key="4">
    <source>
        <dbReference type="Proteomes" id="UP000184452"/>
    </source>
</evidence>
<keyword evidence="4" id="KW-1185">Reference proteome</keyword>
<dbReference type="SUPFAM" id="SSF53850">
    <property type="entry name" value="Periplasmic binding protein-like II"/>
    <property type="match status" value="1"/>
</dbReference>
<dbReference type="RefSeq" id="WP_073380711.1">
    <property type="nucleotide sequence ID" value="NZ_FQZK01000012.1"/>
</dbReference>
<accession>A0A1M6NML2</accession>
<organism evidence="3 4">
    <name type="scientific">Nocardiopsis flavescens</name>
    <dbReference type="NCBI Taxonomy" id="758803"/>
    <lineage>
        <taxon>Bacteria</taxon>
        <taxon>Bacillati</taxon>
        <taxon>Actinomycetota</taxon>
        <taxon>Actinomycetes</taxon>
        <taxon>Streptosporangiales</taxon>
        <taxon>Nocardiopsidaceae</taxon>
        <taxon>Nocardiopsis</taxon>
    </lineage>
</organism>
<dbReference type="EMBL" id="FQZK01000012">
    <property type="protein sequence ID" value="SHJ96864.1"/>
    <property type="molecule type" value="Genomic_DNA"/>
</dbReference>
<dbReference type="AlphaFoldDB" id="A0A1M6NML2"/>
<keyword evidence="1" id="KW-0732">Signal</keyword>
<reference evidence="3 4" key="1">
    <citation type="submission" date="2016-11" db="EMBL/GenBank/DDBJ databases">
        <authorList>
            <person name="Jaros S."/>
            <person name="Januszkiewicz K."/>
            <person name="Wedrychowicz H."/>
        </authorList>
    </citation>
    <scope>NUCLEOTIDE SEQUENCE [LARGE SCALE GENOMIC DNA]</scope>
    <source>
        <strain evidence="3 4">CGMCC 4.5723</strain>
    </source>
</reference>
<evidence type="ECO:0000313" key="3">
    <source>
        <dbReference type="EMBL" id="SHJ96864.1"/>
    </source>
</evidence>
<evidence type="ECO:0000259" key="2">
    <source>
        <dbReference type="Pfam" id="PF09084"/>
    </source>
</evidence>
<feature type="chain" id="PRO_5039298491" evidence="1">
    <location>
        <begin position="26"/>
        <end position="373"/>
    </location>
</feature>
<sequence>MTTPTTPLPRYLGAAALTAAVLATAACGGSEAADEAPAASALAVNDERCTTNQDAGTVTYISGYFYQASVSQLEVFAAEGLGFFDAVCLDVEIQGGTGDVMASSQLVSAGTAHFTPVASEAEIVQANEQDHEVVGIATYGHVPISSLLTGPEVEDLQDLEGQTLGRPGMLAAPLEAMLTTAGVDVDSIEQVDTGYDPSILPRDQVQALAAFRSNEPHQLDAMDETYVEWLPEDFGVVGSFGVMATNPEWAAQNRTVVEDFLRALARAFDYCEENGQECVEQAAALDPTGEFDVDHNLKVWEAESELVRASTPDETGFGYIDLSLTEAETQNLVDSGALDEVPDLEPLFEPHYLEAVYVAGNVVWPAEEEQQQE</sequence>
<protein>
    <submittedName>
        <fullName evidence="3">NitT/TauT family transport system substrate-binding protein</fullName>
    </submittedName>
</protein>
<dbReference type="PANTHER" id="PTHR31528:SF3">
    <property type="entry name" value="THIAMINE BIOSYNTHESIS PROTEIN HI_0357-RELATED"/>
    <property type="match status" value="1"/>
</dbReference>
<dbReference type="PANTHER" id="PTHR31528">
    <property type="entry name" value="4-AMINO-5-HYDROXYMETHYL-2-METHYLPYRIMIDINE PHOSPHATE SYNTHASE THI11-RELATED"/>
    <property type="match status" value="1"/>
</dbReference>